<dbReference type="PANTHER" id="PTHR11709">
    <property type="entry name" value="MULTI-COPPER OXIDASE"/>
    <property type="match status" value="1"/>
</dbReference>
<evidence type="ECO:0000313" key="2">
    <source>
        <dbReference type="EMBL" id="MBA0809003.1"/>
    </source>
</evidence>
<dbReference type="InterPro" id="IPR045087">
    <property type="entry name" value="Cu-oxidase_fam"/>
</dbReference>
<feature type="region of interest" description="Disordered" evidence="1">
    <location>
        <begin position="158"/>
        <end position="177"/>
    </location>
</feature>
<dbReference type="Proteomes" id="UP000593560">
    <property type="component" value="Unassembled WGS sequence"/>
</dbReference>
<dbReference type="GO" id="GO:0016491">
    <property type="term" value="F:oxidoreductase activity"/>
    <property type="evidence" value="ECO:0007669"/>
    <property type="project" value="TreeGrafter"/>
</dbReference>
<reference evidence="2 3" key="1">
    <citation type="journal article" date="2019" name="Genome Biol. Evol.">
        <title>Insights into the evolution of the New World diploid cottons (Gossypium, subgenus Houzingenia) based on genome sequencing.</title>
        <authorList>
            <person name="Grover C.E."/>
            <person name="Arick M.A. 2nd"/>
            <person name="Thrash A."/>
            <person name="Conover J.L."/>
            <person name="Sanders W.S."/>
            <person name="Peterson D.G."/>
            <person name="Frelichowski J.E."/>
            <person name="Scheffler J.A."/>
            <person name="Scheffler B.E."/>
            <person name="Wendel J.F."/>
        </authorList>
    </citation>
    <scope>NUCLEOTIDE SEQUENCE [LARGE SCALE GENOMIC DNA]</scope>
    <source>
        <strain evidence="2">0</strain>
        <tissue evidence="2">Leaf</tissue>
    </source>
</reference>
<dbReference type="AlphaFoldDB" id="A0A7J9HGU3"/>
<protein>
    <recommendedName>
        <fullName evidence="4">Laccase</fullName>
    </recommendedName>
</protein>
<dbReference type="PANTHER" id="PTHR11709:SF317">
    <property type="entry name" value="LACCASE"/>
    <property type="match status" value="1"/>
</dbReference>
<dbReference type="EMBL" id="JABFAD010000009">
    <property type="protein sequence ID" value="MBA0809003.1"/>
    <property type="molecule type" value="Genomic_DNA"/>
</dbReference>
<feature type="non-terminal residue" evidence="2">
    <location>
        <position position="177"/>
    </location>
</feature>
<organism evidence="2 3">
    <name type="scientific">Gossypium harknessii</name>
    <dbReference type="NCBI Taxonomy" id="34285"/>
    <lineage>
        <taxon>Eukaryota</taxon>
        <taxon>Viridiplantae</taxon>
        <taxon>Streptophyta</taxon>
        <taxon>Embryophyta</taxon>
        <taxon>Tracheophyta</taxon>
        <taxon>Spermatophyta</taxon>
        <taxon>Magnoliopsida</taxon>
        <taxon>eudicotyledons</taxon>
        <taxon>Gunneridae</taxon>
        <taxon>Pentapetalae</taxon>
        <taxon>rosids</taxon>
        <taxon>malvids</taxon>
        <taxon>Malvales</taxon>
        <taxon>Malvaceae</taxon>
        <taxon>Malvoideae</taxon>
        <taxon>Gossypium</taxon>
    </lineage>
</organism>
<dbReference type="OrthoDB" id="1737499at2759"/>
<evidence type="ECO:0008006" key="4">
    <source>
        <dbReference type="Google" id="ProtNLM"/>
    </source>
</evidence>
<name>A0A7J9HGU3_9ROSI</name>
<accession>A0A7J9HGU3</accession>
<gene>
    <name evidence="2" type="ORF">Gohar_024695</name>
</gene>
<evidence type="ECO:0000256" key="1">
    <source>
        <dbReference type="SAM" id="MobiDB-lite"/>
    </source>
</evidence>
<keyword evidence="3" id="KW-1185">Reference proteome</keyword>
<sequence>LNDELLFKIVECDLAVAEVGDRRISKYSIVVSPIFMDIIVYVDALIGTAYLSYNHTLPFNIPTTVTTIPPINATWMTSVFTKSLRNLNSKEYLANVPLTIDHSLFFTVGVGINPCVTCSNGSRDAAAINNVTFDMPTTTILEAHYWVPFGSSQNMAVQVEDRKGPNKSVEPPPSDLP</sequence>
<evidence type="ECO:0000313" key="3">
    <source>
        <dbReference type="Proteomes" id="UP000593560"/>
    </source>
</evidence>
<proteinExistence type="predicted"/>
<comment type="caution">
    <text evidence="2">The sequence shown here is derived from an EMBL/GenBank/DDBJ whole genome shotgun (WGS) entry which is preliminary data.</text>
</comment>